<feature type="transmembrane region" description="Helical" evidence="6">
    <location>
        <begin position="206"/>
        <end position="227"/>
    </location>
</feature>
<dbReference type="CDD" id="cd06662">
    <property type="entry name" value="SURF1"/>
    <property type="match status" value="1"/>
</dbReference>
<keyword evidence="8" id="KW-1185">Reference proteome</keyword>
<comment type="similarity">
    <text evidence="2 6">Belongs to the SURF1 family.</text>
</comment>
<keyword evidence="3 6" id="KW-0812">Transmembrane</keyword>
<organism evidence="7 8">
    <name type="scientific">Roseateles rivi</name>
    <dbReference type="NCBI Taxonomy" id="3299028"/>
    <lineage>
        <taxon>Bacteria</taxon>
        <taxon>Pseudomonadati</taxon>
        <taxon>Pseudomonadota</taxon>
        <taxon>Betaproteobacteria</taxon>
        <taxon>Burkholderiales</taxon>
        <taxon>Sphaerotilaceae</taxon>
        <taxon>Roseateles</taxon>
    </lineage>
</organism>
<dbReference type="PANTHER" id="PTHR23427">
    <property type="entry name" value="SURFEIT LOCUS PROTEIN"/>
    <property type="match status" value="1"/>
</dbReference>
<dbReference type="EMBL" id="JBIGHZ010000001">
    <property type="protein sequence ID" value="MFG6446943.1"/>
    <property type="molecule type" value="Genomic_DNA"/>
</dbReference>
<keyword evidence="4 6" id="KW-1133">Transmembrane helix</keyword>
<gene>
    <name evidence="7" type="ORF">ACG0Z6_01660</name>
</gene>
<comment type="subcellular location">
    <subcellularLocation>
        <location evidence="6">Cell membrane</location>
        <topology evidence="6">Multi-pass membrane protein</topology>
    </subcellularLocation>
    <subcellularLocation>
        <location evidence="1">Membrane</location>
    </subcellularLocation>
</comment>
<accession>A0ABW7FRM8</accession>
<dbReference type="Proteomes" id="UP001606099">
    <property type="component" value="Unassembled WGS sequence"/>
</dbReference>
<dbReference type="InterPro" id="IPR002994">
    <property type="entry name" value="Surf1/Shy1"/>
</dbReference>
<keyword evidence="5 6" id="KW-0472">Membrane</keyword>
<evidence type="ECO:0000256" key="2">
    <source>
        <dbReference type="ARBA" id="ARBA00007165"/>
    </source>
</evidence>
<evidence type="ECO:0000256" key="5">
    <source>
        <dbReference type="ARBA" id="ARBA00023136"/>
    </source>
</evidence>
<evidence type="ECO:0000256" key="4">
    <source>
        <dbReference type="ARBA" id="ARBA00022989"/>
    </source>
</evidence>
<evidence type="ECO:0000256" key="6">
    <source>
        <dbReference type="RuleBase" id="RU363076"/>
    </source>
</evidence>
<protein>
    <recommendedName>
        <fullName evidence="6">SURF1-like protein</fullName>
    </recommendedName>
</protein>
<dbReference type="PROSITE" id="PS50895">
    <property type="entry name" value="SURF1"/>
    <property type="match status" value="1"/>
</dbReference>
<dbReference type="Pfam" id="PF02104">
    <property type="entry name" value="SURF1"/>
    <property type="match status" value="1"/>
</dbReference>
<comment type="caution">
    <text evidence="6">Lacks conserved residue(s) required for the propagation of feature annotation.</text>
</comment>
<evidence type="ECO:0000256" key="1">
    <source>
        <dbReference type="ARBA" id="ARBA00004370"/>
    </source>
</evidence>
<comment type="caution">
    <text evidence="7">The sequence shown here is derived from an EMBL/GenBank/DDBJ whole genome shotgun (WGS) entry which is preliminary data.</text>
</comment>
<evidence type="ECO:0000313" key="7">
    <source>
        <dbReference type="EMBL" id="MFG6446943.1"/>
    </source>
</evidence>
<dbReference type="InterPro" id="IPR045214">
    <property type="entry name" value="Surf1/Surf4"/>
</dbReference>
<keyword evidence="6" id="KW-1003">Cell membrane</keyword>
<evidence type="ECO:0000313" key="8">
    <source>
        <dbReference type="Proteomes" id="UP001606099"/>
    </source>
</evidence>
<name>A0ABW7FRM8_9BURK</name>
<evidence type="ECO:0000256" key="3">
    <source>
        <dbReference type="ARBA" id="ARBA00022692"/>
    </source>
</evidence>
<dbReference type="PANTHER" id="PTHR23427:SF2">
    <property type="entry name" value="SURFEIT LOCUS PROTEIN 1"/>
    <property type="match status" value="1"/>
</dbReference>
<reference evidence="7 8" key="1">
    <citation type="submission" date="2024-08" db="EMBL/GenBank/DDBJ databases">
        <authorList>
            <person name="Lu H."/>
        </authorList>
    </citation>
    <scope>NUCLEOTIDE SEQUENCE [LARGE SCALE GENOMIC DNA]</scope>
    <source>
        <strain evidence="7 8">BYS180W</strain>
    </source>
</reference>
<sequence length="232" mass="25472">MRSKTLIFVAALLGALLTGALGVWQLQRAAFKRSLEAAMAQQREAPVLTSAQVLGGGVGVLHRRAVLEGQWLNDKTVVLENRSMNGQAGFFVLTPLQLTGQSHGVLVQRGWVPRQLQDRQALPDLRAPAGEQKVVGRLAAAPSRLMDFQGVKSEGLIRQNLDLPAYALESGLKLAPLVLLQTEGTDPLRRDLPAPAVDVHKHYGYAFQWFALCALIAGLYVWFQIILPRRRV</sequence>
<proteinExistence type="inferred from homology"/>
<dbReference type="RefSeq" id="WP_394458237.1">
    <property type="nucleotide sequence ID" value="NZ_JBIGHZ010000001.1"/>
</dbReference>